<comment type="caution">
    <text evidence="1">The sequence shown here is derived from an EMBL/GenBank/DDBJ whole genome shotgun (WGS) entry which is preliminary data.</text>
</comment>
<reference evidence="1 2" key="1">
    <citation type="submission" date="2023-07" db="EMBL/GenBank/DDBJ databases">
        <authorList>
            <person name="Peeters C."/>
        </authorList>
    </citation>
    <scope>NUCLEOTIDE SEQUENCE [LARGE SCALE GENOMIC DNA]</scope>
    <source>
        <strain evidence="1 2">LMG 19083</strain>
    </source>
</reference>
<accession>A0ABN9JF67</accession>
<name>A0ABN9JF67_9RALS</name>
<protein>
    <submittedName>
        <fullName evidence="1">Uncharacterized protein</fullName>
    </submittedName>
</protein>
<dbReference type="Proteomes" id="UP001189813">
    <property type="component" value="Unassembled WGS sequence"/>
</dbReference>
<keyword evidence="2" id="KW-1185">Reference proteome</keyword>
<proteinExistence type="predicted"/>
<evidence type="ECO:0000313" key="1">
    <source>
        <dbReference type="EMBL" id="CAJ0809845.1"/>
    </source>
</evidence>
<dbReference type="EMBL" id="CATZBU010000043">
    <property type="protein sequence ID" value="CAJ0809845.1"/>
    <property type="molecule type" value="Genomic_DNA"/>
</dbReference>
<evidence type="ECO:0000313" key="2">
    <source>
        <dbReference type="Proteomes" id="UP001189813"/>
    </source>
</evidence>
<organism evidence="1 2">
    <name type="scientific">Ralstonia psammae</name>
    <dbReference type="NCBI Taxonomy" id="3058598"/>
    <lineage>
        <taxon>Bacteria</taxon>
        <taxon>Pseudomonadati</taxon>
        <taxon>Pseudomonadota</taxon>
        <taxon>Betaproteobacteria</taxon>
        <taxon>Burkholderiales</taxon>
        <taxon>Burkholderiaceae</taxon>
        <taxon>Ralstonia</taxon>
    </lineage>
</organism>
<gene>
    <name evidence="1" type="ORF">LMG19083_05039</name>
</gene>
<sequence length="405" mass="40544">MLQRVGVSEQAAFGIALETLGGLIGVDDLGELPGFVFVAGDAACGVGDFLQAATRVVLPGGGLAGAVGVAGELAGCVVAELLLPTLGVGDFGEQAGLVVAVFGLVAQRVNLFGEVAPGVVVALPEAAFCIADFDELVVGIVGIVDGAVVSADVLDEVAAFVVGEAVDAAIGVDMLDDVLGVVTEKPFRAAIGVFDAVGVAEDVVVVTGLVAERVSDVGEADVLVPFQAGVEAAVVGPFADGFGMWAFAVPLQVHASASAVGVAGDEVVLVRVVPMGGILVLGHDEVARFVVGVARELADQLAVFYLPVFGDAASIIQSNADVGECGLALVGDDVRQDGAFTDAVIVVQGDTGSAAQGDAGQAEGLAVTLIGFLAFKAVGERQSMFRNADERDALDGVVMEPANFG</sequence>